<feature type="transmembrane region" description="Helical" evidence="1">
    <location>
        <begin position="147"/>
        <end position="170"/>
    </location>
</feature>
<gene>
    <name evidence="2" type="ORF">SKAU_G00284840</name>
</gene>
<proteinExistence type="predicted"/>
<name>A0A9Q1EY11_SYNKA</name>
<dbReference type="Proteomes" id="UP001152622">
    <property type="component" value="Chromosome 11"/>
</dbReference>
<comment type="caution">
    <text evidence="2">The sequence shown here is derived from an EMBL/GenBank/DDBJ whole genome shotgun (WGS) entry which is preliminary data.</text>
</comment>
<keyword evidence="3" id="KW-1185">Reference proteome</keyword>
<keyword evidence="1" id="KW-0472">Membrane</keyword>
<keyword evidence="1" id="KW-1133">Transmembrane helix</keyword>
<keyword evidence="1" id="KW-0812">Transmembrane</keyword>
<protein>
    <submittedName>
        <fullName evidence="2">Uncharacterized protein</fullName>
    </submittedName>
</protein>
<sequence>MQACIRDVNRQMKELQITMESARRPNGKNHSSNTRAALTGPLSTLQESQYQSRFHIQHKQSGQIKPSHLGHSPVWIQLHLPSMYKLLCLSHSLFQTQLSLPNVHQLLPLRHSPVTSQLHQNCKEFLSPCLSHCYSNLLHGRPQHIQCLPMVSILCLSCCLISLMCSILSMDSHQLPSTCPCTLWPPVDPIVPNIMEMAIVSSFGIPKPKLTSFSTGKE</sequence>
<dbReference type="AlphaFoldDB" id="A0A9Q1EY11"/>
<reference evidence="2" key="1">
    <citation type="journal article" date="2023" name="Science">
        <title>Genome structures resolve the early diversification of teleost fishes.</title>
        <authorList>
            <person name="Parey E."/>
            <person name="Louis A."/>
            <person name="Montfort J."/>
            <person name="Bouchez O."/>
            <person name="Roques C."/>
            <person name="Iampietro C."/>
            <person name="Lluch J."/>
            <person name="Castinel A."/>
            <person name="Donnadieu C."/>
            <person name="Desvignes T."/>
            <person name="Floi Bucao C."/>
            <person name="Jouanno E."/>
            <person name="Wen M."/>
            <person name="Mejri S."/>
            <person name="Dirks R."/>
            <person name="Jansen H."/>
            <person name="Henkel C."/>
            <person name="Chen W.J."/>
            <person name="Zahm M."/>
            <person name="Cabau C."/>
            <person name="Klopp C."/>
            <person name="Thompson A.W."/>
            <person name="Robinson-Rechavi M."/>
            <person name="Braasch I."/>
            <person name="Lecointre G."/>
            <person name="Bobe J."/>
            <person name="Postlethwait J.H."/>
            <person name="Berthelot C."/>
            <person name="Roest Crollius H."/>
            <person name="Guiguen Y."/>
        </authorList>
    </citation>
    <scope>NUCLEOTIDE SEQUENCE</scope>
    <source>
        <strain evidence="2">WJC10195</strain>
    </source>
</reference>
<evidence type="ECO:0000313" key="3">
    <source>
        <dbReference type="Proteomes" id="UP001152622"/>
    </source>
</evidence>
<accession>A0A9Q1EY11</accession>
<organism evidence="2 3">
    <name type="scientific">Synaphobranchus kaupii</name>
    <name type="common">Kaup's arrowtooth eel</name>
    <dbReference type="NCBI Taxonomy" id="118154"/>
    <lineage>
        <taxon>Eukaryota</taxon>
        <taxon>Metazoa</taxon>
        <taxon>Chordata</taxon>
        <taxon>Craniata</taxon>
        <taxon>Vertebrata</taxon>
        <taxon>Euteleostomi</taxon>
        <taxon>Actinopterygii</taxon>
        <taxon>Neopterygii</taxon>
        <taxon>Teleostei</taxon>
        <taxon>Anguilliformes</taxon>
        <taxon>Synaphobranchidae</taxon>
        <taxon>Synaphobranchus</taxon>
    </lineage>
</organism>
<dbReference type="EMBL" id="JAINUF010000011">
    <property type="protein sequence ID" value="KAJ8347083.1"/>
    <property type="molecule type" value="Genomic_DNA"/>
</dbReference>
<evidence type="ECO:0000256" key="1">
    <source>
        <dbReference type="SAM" id="Phobius"/>
    </source>
</evidence>
<evidence type="ECO:0000313" key="2">
    <source>
        <dbReference type="EMBL" id="KAJ8347083.1"/>
    </source>
</evidence>